<dbReference type="Proteomes" id="UP000235916">
    <property type="component" value="Unassembled WGS sequence"/>
</dbReference>
<protein>
    <submittedName>
        <fullName evidence="12">Uncharacterized protein</fullName>
    </submittedName>
</protein>
<dbReference type="GO" id="GO:0015344">
    <property type="term" value="F:siderophore uptake transmembrane transporter activity"/>
    <property type="evidence" value="ECO:0007669"/>
    <property type="project" value="TreeGrafter"/>
</dbReference>
<feature type="domain" description="TonB-dependent receptor plug" evidence="10">
    <location>
        <begin position="127"/>
        <end position="221"/>
    </location>
</feature>
<comment type="similarity">
    <text evidence="2">Belongs to the TonB-dependent receptor family.</text>
</comment>
<keyword evidence="4" id="KW-1134">Transmembrane beta strand</keyword>
<comment type="subcellular location">
    <subcellularLocation>
        <location evidence="1">Cell outer membrane</location>
        <topology evidence="1">Multi-pass membrane protein</topology>
    </subcellularLocation>
</comment>
<dbReference type="OrthoDB" id="9768147at2"/>
<evidence type="ECO:0000256" key="3">
    <source>
        <dbReference type="ARBA" id="ARBA00022448"/>
    </source>
</evidence>
<keyword evidence="6" id="KW-0472">Membrane</keyword>
<feature type="chain" id="PRO_5014679690" evidence="9">
    <location>
        <begin position="23"/>
        <end position="1020"/>
    </location>
</feature>
<feature type="domain" description="TonB-dependent transporter Oar-like beta-barrel" evidence="11">
    <location>
        <begin position="317"/>
        <end position="600"/>
    </location>
</feature>
<evidence type="ECO:0000256" key="4">
    <source>
        <dbReference type="ARBA" id="ARBA00022452"/>
    </source>
</evidence>
<dbReference type="AlphaFoldDB" id="A0A2N8KYR4"/>
<evidence type="ECO:0000313" key="12">
    <source>
        <dbReference type="EMBL" id="PND38598.1"/>
    </source>
</evidence>
<evidence type="ECO:0000256" key="2">
    <source>
        <dbReference type="ARBA" id="ARBA00009810"/>
    </source>
</evidence>
<dbReference type="Pfam" id="PF25183">
    <property type="entry name" value="OMP_b-brl_4"/>
    <property type="match status" value="2"/>
</dbReference>
<accession>A0A2N8KYR4</accession>
<dbReference type="GO" id="GO:0044718">
    <property type="term" value="P:siderophore transmembrane transport"/>
    <property type="evidence" value="ECO:0007669"/>
    <property type="project" value="TreeGrafter"/>
</dbReference>
<keyword evidence="8" id="KW-0998">Cell outer membrane</keyword>
<keyword evidence="13" id="KW-1185">Reference proteome</keyword>
<dbReference type="InterPro" id="IPR036942">
    <property type="entry name" value="Beta-barrel_TonB_sf"/>
</dbReference>
<dbReference type="SUPFAM" id="SSF56935">
    <property type="entry name" value="Porins"/>
    <property type="match status" value="1"/>
</dbReference>
<dbReference type="GO" id="GO:0009279">
    <property type="term" value="C:cell outer membrane"/>
    <property type="evidence" value="ECO:0007669"/>
    <property type="project" value="UniProtKB-SubCell"/>
</dbReference>
<evidence type="ECO:0000313" key="13">
    <source>
        <dbReference type="Proteomes" id="UP000235916"/>
    </source>
</evidence>
<evidence type="ECO:0000259" key="10">
    <source>
        <dbReference type="Pfam" id="PF07715"/>
    </source>
</evidence>
<feature type="signal peptide" evidence="9">
    <location>
        <begin position="1"/>
        <end position="22"/>
    </location>
</feature>
<reference evidence="12 13" key="1">
    <citation type="submission" date="2018-01" db="EMBL/GenBank/DDBJ databases">
        <title>Draft genome sequence of Paucibacter aquatile CR182 isolated from freshwater of the Nakdong River.</title>
        <authorList>
            <person name="Choi A."/>
            <person name="Chung E.J."/>
        </authorList>
    </citation>
    <scope>NUCLEOTIDE SEQUENCE [LARGE SCALE GENOMIC DNA]</scope>
    <source>
        <strain evidence="12 13">CR182</strain>
    </source>
</reference>
<evidence type="ECO:0000256" key="7">
    <source>
        <dbReference type="ARBA" id="ARBA00023170"/>
    </source>
</evidence>
<dbReference type="PANTHER" id="PTHR30069:SF46">
    <property type="entry name" value="OAR PROTEIN"/>
    <property type="match status" value="1"/>
</dbReference>
<dbReference type="EMBL" id="POSP01000003">
    <property type="protein sequence ID" value="PND38598.1"/>
    <property type="molecule type" value="Genomic_DNA"/>
</dbReference>
<feature type="domain" description="TonB-dependent transporter Oar-like beta-barrel" evidence="11">
    <location>
        <begin position="605"/>
        <end position="912"/>
    </location>
</feature>
<dbReference type="Pfam" id="PF07715">
    <property type="entry name" value="Plug"/>
    <property type="match status" value="1"/>
</dbReference>
<evidence type="ECO:0000256" key="8">
    <source>
        <dbReference type="ARBA" id="ARBA00023237"/>
    </source>
</evidence>
<keyword evidence="5" id="KW-0812">Transmembrane</keyword>
<evidence type="ECO:0000256" key="6">
    <source>
        <dbReference type="ARBA" id="ARBA00023136"/>
    </source>
</evidence>
<proteinExistence type="inferred from homology"/>
<comment type="caution">
    <text evidence="12">The sequence shown here is derived from an EMBL/GenBank/DDBJ whole genome shotgun (WGS) entry which is preliminary data.</text>
</comment>
<dbReference type="InterPro" id="IPR039426">
    <property type="entry name" value="TonB-dep_rcpt-like"/>
</dbReference>
<evidence type="ECO:0000256" key="5">
    <source>
        <dbReference type="ARBA" id="ARBA00022692"/>
    </source>
</evidence>
<dbReference type="Gene3D" id="2.40.170.20">
    <property type="entry name" value="TonB-dependent receptor, beta-barrel domain"/>
    <property type="match status" value="1"/>
</dbReference>
<dbReference type="InterPro" id="IPR037066">
    <property type="entry name" value="Plug_dom_sf"/>
</dbReference>
<evidence type="ECO:0000256" key="9">
    <source>
        <dbReference type="SAM" id="SignalP"/>
    </source>
</evidence>
<dbReference type="PANTHER" id="PTHR30069">
    <property type="entry name" value="TONB-DEPENDENT OUTER MEMBRANE RECEPTOR"/>
    <property type="match status" value="1"/>
</dbReference>
<dbReference type="InterPro" id="IPR012910">
    <property type="entry name" value="Plug_dom"/>
</dbReference>
<evidence type="ECO:0000256" key="1">
    <source>
        <dbReference type="ARBA" id="ARBA00004571"/>
    </source>
</evidence>
<sequence>MGRLSLIAIAASMALGTGVVHAQSNTTGQVYGVLTQTQGASVLLENVATGAKRTITPGADGRIVAANLAPGVYKASLLQDGKVINVLSNVEVRIGQGTALDFGNRLETVTVTGTRKVIDTSTADIGTSFNAQQLAALPVARNLNAIILMAPGTTEADSRYSGGISIGGGAPSENAYYINGFPATNPLTQLGSAELPFGAIADAQVLIGGFGSEYGRSVGGVMNVITKSGTNQWEAGAQYSITPNSFRNKPVDLYFGNTGKNPATDGTLRLRRAENNRTEYNYGGYVGGPLIKDKLFLFAAVEKRELRAESVNQTRNASAGNLNLTGFAEDKATTLRALAKLDFNITDQHRVDVTLIRDKPEITRDYYSYSYATGEVGANKNFSANYTNVDNQTAQGADMGILRYSGELTDNLTVTSLYGKSKTKHLNIFTGGGTEVKGVQFSPSAAGATPPGLTIPIKNPIGGQNVLSPNSKDSVESFRFDLEYRLGKHTIKAGIDNNKLTSNNAGVQLVGGSTIQYFKTTAANAADPNYQPLGGTSDKVWLANPAYGPYAAQGYFGREQIFTTTTDAYSNQSAQYIEDKYQPTKNLALSFGLRRESYENLNGDKQVFLEMKNQYNPRFSAVWDPVGDASTKVYGSAGRYSIQIPTHIAVRGASRSTFTRELFIYTGVDANGMPTGRVNIAKPYSANNEYGQSKDNKVVAAIDMKPSYQDELTLGIEKALFQDYKGSVKFTYRKLKSTIDDTCDAVPFEKWAKDNKVDTSEWDGFGCASFNPGETNKFLVDFKNAGPNARKQYTEVTLTAADFNLPKTNRTYTALDFSLEHPLRNGWYGKVTYTWSKNKGNTEGQTLSDVAQTDVAATQVWDHWELMEYANGYLPGDRRHMIRANGFVEVNPQWSVGGNLSVMSGRPINCLGLYGAAQNDPVGYGSSYHYCNGVPSPRGTAGRLPWTQRLDLRLTHKPELLKGLELSVDVFNVTNQQVTQNVIETYNGADKSAISPDYMRTISTSAPRRVQFTAVYNKKF</sequence>
<dbReference type="Gene3D" id="2.170.130.10">
    <property type="entry name" value="TonB-dependent receptor, plug domain"/>
    <property type="match status" value="1"/>
</dbReference>
<dbReference type="InterPro" id="IPR057601">
    <property type="entry name" value="Oar-like_b-barrel"/>
</dbReference>
<keyword evidence="9" id="KW-0732">Signal</keyword>
<organism evidence="12 13">
    <name type="scientific">Kinneretia aquatilis</name>
    <dbReference type="NCBI Taxonomy" id="2070761"/>
    <lineage>
        <taxon>Bacteria</taxon>
        <taxon>Pseudomonadati</taxon>
        <taxon>Pseudomonadota</taxon>
        <taxon>Betaproteobacteria</taxon>
        <taxon>Burkholderiales</taxon>
        <taxon>Sphaerotilaceae</taxon>
        <taxon>Roseateles</taxon>
    </lineage>
</organism>
<evidence type="ECO:0000259" key="11">
    <source>
        <dbReference type="Pfam" id="PF25183"/>
    </source>
</evidence>
<gene>
    <name evidence="12" type="ORF">C1O66_14395</name>
</gene>
<keyword evidence="3" id="KW-0813">Transport</keyword>
<keyword evidence="7" id="KW-0675">Receptor</keyword>
<name>A0A2N8KYR4_9BURK</name>